<sequence length="107" mass="11847">MIQGERGQKKTNQPPCLPHLVLPPLPRVEREFCSRSMWGRGLGRGGQRKTNQPQCLPTSFCPLSPALNASSARVQCGGEGWGEGGEYLCLFRGCRNLGALETRYDER</sequence>
<organism evidence="1 2">
    <name type="scientific">Rubripirellula lacrimiformis</name>
    <dbReference type="NCBI Taxonomy" id="1930273"/>
    <lineage>
        <taxon>Bacteria</taxon>
        <taxon>Pseudomonadati</taxon>
        <taxon>Planctomycetota</taxon>
        <taxon>Planctomycetia</taxon>
        <taxon>Pirellulales</taxon>
        <taxon>Pirellulaceae</taxon>
        <taxon>Rubripirellula</taxon>
    </lineage>
</organism>
<protein>
    <submittedName>
        <fullName evidence="1">Uncharacterized protein</fullName>
    </submittedName>
</protein>
<gene>
    <name evidence="1" type="ORF">K227x_20050</name>
</gene>
<proteinExistence type="predicted"/>
<accession>A0A517N918</accession>
<evidence type="ECO:0000313" key="2">
    <source>
        <dbReference type="Proteomes" id="UP000318538"/>
    </source>
</evidence>
<dbReference type="EMBL" id="CP036525">
    <property type="protein sequence ID" value="QDT03621.1"/>
    <property type="molecule type" value="Genomic_DNA"/>
</dbReference>
<dbReference type="KEGG" id="rlc:K227x_20050"/>
<name>A0A517N918_9BACT</name>
<reference evidence="1 2" key="1">
    <citation type="submission" date="2019-02" db="EMBL/GenBank/DDBJ databases">
        <title>Deep-cultivation of Planctomycetes and their phenomic and genomic characterization uncovers novel biology.</title>
        <authorList>
            <person name="Wiegand S."/>
            <person name="Jogler M."/>
            <person name="Boedeker C."/>
            <person name="Pinto D."/>
            <person name="Vollmers J."/>
            <person name="Rivas-Marin E."/>
            <person name="Kohn T."/>
            <person name="Peeters S.H."/>
            <person name="Heuer A."/>
            <person name="Rast P."/>
            <person name="Oberbeckmann S."/>
            <person name="Bunk B."/>
            <person name="Jeske O."/>
            <person name="Meyerdierks A."/>
            <person name="Storesund J.E."/>
            <person name="Kallscheuer N."/>
            <person name="Luecker S."/>
            <person name="Lage O.M."/>
            <person name="Pohl T."/>
            <person name="Merkel B.J."/>
            <person name="Hornburger P."/>
            <person name="Mueller R.-W."/>
            <person name="Bruemmer F."/>
            <person name="Labrenz M."/>
            <person name="Spormann A.M."/>
            <person name="Op den Camp H."/>
            <person name="Overmann J."/>
            <person name="Amann R."/>
            <person name="Jetten M.S.M."/>
            <person name="Mascher T."/>
            <person name="Medema M.H."/>
            <person name="Devos D.P."/>
            <person name="Kaster A.-K."/>
            <person name="Ovreas L."/>
            <person name="Rohde M."/>
            <person name="Galperin M.Y."/>
            <person name="Jogler C."/>
        </authorList>
    </citation>
    <scope>NUCLEOTIDE SEQUENCE [LARGE SCALE GENOMIC DNA]</scope>
    <source>
        <strain evidence="1 2">K22_7</strain>
    </source>
</reference>
<dbReference type="AlphaFoldDB" id="A0A517N918"/>
<evidence type="ECO:0000313" key="1">
    <source>
        <dbReference type="EMBL" id="QDT03621.1"/>
    </source>
</evidence>
<dbReference type="Proteomes" id="UP000318538">
    <property type="component" value="Chromosome"/>
</dbReference>
<keyword evidence="2" id="KW-1185">Reference proteome</keyword>